<protein>
    <recommendedName>
        <fullName evidence="2">Copper-fist domain-containing protein</fullName>
    </recommendedName>
</protein>
<dbReference type="GO" id="GO:0003677">
    <property type="term" value="F:DNA binding"/>
    <property type="evidence" value="ECO:0007669"/>
    <property type="project" value="InterPro"/>
</dbReference>
<reference evidence="3" key="1">
    <citation type="submission" date="2021-03" db="EMBL/GenBank/DDBJ databases">
        <authorList>
            <person name="Tagirdzhanova G."/>
        </authorList>
    </citation>
    <scope>NUCLEOTIDE SEQUENCE</scope>
</reference>
<evidence type="ECO:0000313" key="4">
    <source>
        <dbReference type="Proteomes" id="UP000664521"/>
    </source>
</evidence>
<dbReference type="AlphaFoldDB" id="A0A8H3I7D4"/>
<feature type="compositionally biased region" description="Polar residues" evidence="1">
    <location>
        <begin position="71"/>
        <end position="80"/>
    </location>
</feature>
<dbReference type="EMBL" id="CAJPDS010000001">
    <property type="protein sequence ID" value="CAF9903189.1"/>
    <property type="molecule type" value="Genomic_DNA"/>
</dbReference>
<dbReference type="OrthoDB" id="5600085at2759"/>
<dbReference type="PROSITE" id="PS50073">
    <property type="entry name" value="COPPER_FIST_2"/>
    <property type="match status" value="1"/>
</dbReference>
<evidence type="ECO:0000259" key="2">
    <source>
        <dbReference type="PROSITE" id="PS50073"/>
    </source>
</evidence>
<dbReference type="Pfam" id="PF00649">
    <property type="entry name" value="Copper-fist"/>
    <property type="match status" value="1"/>
</dbReference>
<name>A0A8H3I7D4_9LECA</name>
<gene>
    <name evidence="3" type="ORF">HETSPECPRED_000147</name>
</gene>
<dbReference type="InterPro" id="IPR001083">
    <property type="entry name" value="Cu_fist_DNA-bd_dom"/>
</dbReference>
<comment type="caution">
    <text evidence="3">The sequence shown here is derived from an EMBL/GenBank/DDBJ whole genome shotgun (WGS) entry which is preliminary data.</text>
</comment>
<evidence type="ECO:0000256" key="1">
    <source>
        <dbReference type="SAM" id="MobiDB-lite"/>
    </source>
</evidence>
<evidence type="ECO:0000313" key="3">
    <source>
        <dbReference type="EMBL" id="CAF9903189.1"/>
    </source>
</evidence>
<dbReference type="Gene3D" id="3.90.430.10">
    <property type="entry name" value="Copper fist DNA-binding domain"/>
    <property type="match status" value="1"/>
</dbReference>
<dbReference type="GO" id="GO:0005634">
    <property type="term" value="C:nucleus"/>
    <property type="evidence" value="ECO:0007669"/>
    <property type="project" value="InterPro"/>
</dbReference>
<dbReference type="Proteomes" id="UP000664521">
    <property type="component" value="Unassembled WGS sequence"/>
</dbReference>
<feature type="compositionally biased region" description="Polar residues" evidence="1">
    <location>
        <begin position="54"/>
        <end position="64"/>
    </location>
</feature>
<dbReference type="InterPro" id="IPR036395">
    <property type="entry name" value="Cu_fist_DNA-bd_dom_sf"/>
</dbReference>
<sequence>MPQDEKGQKWACIVCIKGHRAPKCNHFERPREAVIMMKLFKGSQCLCTPAPNTSSKVITDGQDSQLEKKTTPTIREQQPEVTGLDAEKKRKTADPSSFQSQNAPQPPDVSSYNGQVSNPQHSRSPYFAHGNVNSISSPCGNPADQYLGTASFLPQQVQSPFASDLGPPFSGTHDPAFEMPYRQMAPIQLGSITAKHGPLNSYPNSLASASVNGINPGGIDPLIAHAGHHYQTPEASHRIGVSSNTFGSLPWNNTPVPNALTYPTAPSSLDAIGSMISNPQQQATQHGPSQNWPAPFMPVMGGGASAAEDNRAQRYQAHYCTCGPGCGCLACPIHPYNDATTQEALQAGRLLSQDSPWTNGGEPEILDPTKSDMLPKAIMSGEEWVDFQYSFPLSAMMDQTSVTDFETVPQVSNCCHSVDNSDELI</sequence>
<dbReference type="GO" id="GO:0005507">
    <property type="term" value="F:copper ion binding"/>
    <property type="evidence" value="ECO:0007669"/>
    <property type="project" value="InterPro"/>
</dbReference>
<dbReference type="GO" id="GO:0003700">
    <property type="term" value="F:DNA-binding transcription factor activity"/>
    <property type="evidence" value="ECO:0007669"/>
    <property type="project" value="InterPro"/>
</dbReference>
<organism evidence="3 4">
    <name type="scientific">Heterodermia speciosa</name>
    <dbReference type="NCBI Taxonomy" id="116794"/>
    <lineage>
        <taxon>Eukaryota</taxon>
        <taxon>Fungi</taxon>
        <taxon>Dikarya</taxon>
        <taxon>Ascomycota</taxon>
        <taxon>Pezizomycotina</taxon>
        <taxon>Lecanoromycetes</taxon>
        <taxon>OSLEUM clade</taxon>
        <taxon>Lecanoromycetidae</taxon>
        <taxon>Caliciales</taxon>
        <taxon>Physciaceae</taxon>
        <taxon>Heterodermia</taxon>
    </lineage>
</organism>
<accession>A0A8H3I7D4</accession>
<feature type="compositionally biased region" description="Polar residues" evidence="1">
    <location>
        <begin position="94"/>
        <end position="123"/>
    </location>
</feature>
<keyword evidence="4" id="KW-1185">Reference proteome</keyword>
<dbReference type="SUPFAM" id="SSF57879">
    <property type="entry name" value="Zinc domain conserved in yeast copper-regulated transcription factors"/>
    <property type="match status" value="1"/>
</dbReference>
<feature type="region of interest" description="Disordered" evidence="1">
    <location>
        <begin position="54"/>
        <end position="129"/>
    </location>
</feature>
<feature type="domain" description="Copper-fist" evidence="2">
    <location>
        <begin position="6"/>
        <end position="30"/>
    </location>
</feature>
<proteinExistence type="predicted"/>